<gene>
    <name evidence="3" type="ORF">L484_000041</name>
</gene>
<proteinExistence type="predicted"/>
<dbReference type="KEGG" id="mnt:21383687"/>
<accession>W9SMY0</accession>
<dbReference type="PANTHER" id="PTHR34268:SF8">
    <property type="entry name" value="FAE DOMAIN-CONTAINING PROTEIN"/>
    <property type="match status" value="1"/>
</dbReference>
<evidence type="ECO:0000256" key="2">
    <source>
        <dbReference type="SAM" id="Phobius"/>
    </source>
</evidence>
<dbReference type="EMBL" id="KE645567">
    <property type="protein sequence ID" value="EXC63044.1"/>
    <property type="molecule type" value="Genomic_DNA"/>
</dbReference>
<sequence>MIMEAIINNIFSGQDLLIKVGMFFLVQALVYLILSKSSSIFSNNDLKRSHTFRPARSLSIRRFRAALADLPAELSPSDQRGPSTPTPPAATPKSAATTRRQYHASN</sequence>
<organism evidence="3 4">
    <name type="scientific">Morus notabilis</name>
    <dbReference type="NCBI Taxonomy" id="981085"/>
    <lineage>
        <taxon>Eukaryota</taxon>
        <taxon>Viridiplantae</taxon>
        <taxon>Streptophyta</taxon>
        <taxon>Embryophyta</taxon>
        <taxon>Tracheophyta</taxon>
        <taxon>Spermatophyta</taxon>
        <taxon>Magnoliopsida</taxon>
        <taxon>eudicotyledons</taxon>
        <taxon>Gunneridae</taxon>
        <taxon>Pentapetalae</taxon>
        <taxon>rosids</taxon>
        <taxon>fabids</taxon>
        <taxon>Rosales</taxon>
        <taxon>Moraceae</taxon>
        <taxon>Moreae</taxon>
        <taxon>Morus</taxon>
    </lineage>
</organism>
<name>W9SMY0_9ROSA</name>
<evidence type="ECO:0000256" key="1">
    <source>
        <dbReference type="SAM" id="MobiDB-lite"/>
    </source>
</evidence>
<evidence type="ECO:0000313" key="3">
    <source>
        <dbReference type="EMBL" id="EXC63044.1"/>
    </source>
</evidence>
<dbReference type="Proteomes" id="UP000030645">
    <property type="component" value="Unassembled WGS sequence"/>
</dbReference>
<keyword evidence="2" id="KW-0812">Transmembrane</keyword>
<keyword evidence="2" id="KW-1133">Transmembrane helix</keyword>
<reference evidence="4" key="1">
    <citation type="submission" date="2013-01" db="EMBL/GenBank/DDBJ databases">
        <title>Draft Genome Sequence of a Mulberry Tree, Morus notabilis C.K. Schneid.</title>
        <authorList>
            <person name="He N."/>
            <person name="Zhao S."/>
        </authorList>
    </citation>
    <scope>NUCLEOTIDE SEQUENCE</scope>
</reference>
<feature type="transmembrane region" description="Helical" evidence="2">
    <location>
        <begin position="16"/>
        <end position="34"/>
    </location>
</feature>
<protein>
    <submittedName>
        <fullName evidence="3">Uncharacterized protein</fullName>
    </submittedName>
</protein>
<feature type="region of interest" description="Disordered" evidence="1">
    <location>
        <begin position="72"/>
        <end position="106"/>
    </location>
</feature>
<dbReference type="PANTHER" id="PTHR34268">
    <property type="entry name" value="OS01G0321850 PROTEIN"/>
    <property type="match status" value="1"/>
</dbReference>
<dbReference type="AlphaFoldDB" id="W9SMY0"/>
<keyword evidence="4" id="KW-1185">Reference proteome</keyword>
<dbReference type="OrthoDB" id="999321at2759"/>
<dbReference type="STRING" id="981085.W9SMY0"/>
<evidence type="ECO:0000313" key="4">
    <source>
        <dbReference type="Proteomes" id="UP000030645"/>
    </source>
</evidence>
<keyword evidence="2" id="KW-0472">Membrane</keyword>